<evidence type="ECO:0000313" key="10">
    <source>
        <dbReference type="Proteomes" id="UP000823982"/>
    </source>
</evidence>
<dbReference type="GO" id="GO:2000143">
    <property type="term" value="P:negative regulation of DNA-templated transcription initiation"/>
    <property type="evidence" value="ECO:0007669"/>
    <property type="project" value="TreeGrafter"/>
</dbReference>
<evidence type="ECO:0000256" key="3">
    <source>
        <dbReference type="ARBA" id="ARBA00022737"/>
    </source>
</evidence>
<accession>A0A9D1EPW2</accession>
<dbReference type="Pfam" id="PF02381">
    <property type="entry name" value="MraZ"/>
    <property type="match status" value="2"/>
</dbReference>
<dbReference type="InterPro" id="IPR038619">
    <property type="entry name" value="MraZ_sf"/>
</dbReference>
<dbReference type="InterPro" id="IPR035644">
    <property type="entry name" value="MraZ_C"/>
</dbReference>
<feature type="domain" description="SpoVT-AbrB" evidence="8">
    <location>
        <begin position="4"/>
        <end position="46"/>
    </location>
</feature>
<dbReference type="InterPro" id="IPR037914">
    <property type="entry name" value="SpoVT-AbrB_sf"/>
</dbReference>
<dbReference type="PANTHER" id="PTHR34701">
    <property type="entry name" value="TRANSCRIPTIONAL REGULATOR MRAZ"/>
    <property type="match status" value="1"/>
</dbReference>
<keyword evidence="5 7" id="KW-0238">DNA-binding</keyword>
<evidence type="ECO:0000256" key="7">
    <source>
        <dbReference type="HAMAP-Rule" id="MF_01008"/>
    </source>
</evidence>
<dbReference type="InterPro" id="IPR007159">
    <property type="entry name" value="SpoVT-AbrB_dom"/>
</dbReference>
<organism evidence="9 10">
    <name type="scientific">Candidatus Faeciplasma gallinarum</name>
    <dbReference type="NCBI Taxonomy" id="2840799"/>
    <lineage>
        <taxon>Bacteria</taxon>
        <taxon>Bacillati</taxon>
        <taxon>Bacillota</taxon>
        <taxon>Clostridia</taxon>
        <taxon>Eubacteriales</taxon>
        <taxon>Oscillospiraceae</taxon>
        <taxon>Oscillospiraceae incertae sedis</taxon>
        <taxon>Candidatus Faeciplasma</taxon>
    </lineage>
</organism>
<evidence type="ECO:0000313" key="9">
    <source>
        <dbReference type="EMBL" id="HIS24932.1"/>
    </source>
</evidence>
<keyword evidence="6 7" id="KW-0804">Transcription</keyword>
<reference evidence="9" key="1">
    <citation type="submission" date="2020-10" db="EMBL/GenBank/DDBJ databases">
        <authorList>
            <person name="Gilroy R."/>
        </authorList>
    </citation>
    <scope>NUCLEOTIDE SEQUENCE</scope>
    <source>
        <strain evidence="9">CHK157-1446</strain>
    </source>
</reference>
<proteinExistence type="inferred from homology"/>
<dbReference type="InterPro" id="IPR003444">
    <property type="entry name" value="MraZ"/>
</dbReference>
<keyword evidence="3" id="KW-0677">Repeat</keyword>
<reference evidence="9" key="2">
    <citation type="journal article" date="2021" name="PeerJ">
        <title>Extensive microbial diversity within the chicken gut microbiome revealed by metagenomics and culture.</title>
        <authorList>
            <person name="Gilroy R."/>
            <person name="Ravi A."/>
            <person name="Getino M."/>
            <person name="Pursley I."/>
            <person name="Horton D.L."/>
            <person name="Alikhan N.F."/>
            <person name="Baker D."/>
            <person name="Gharbi K."/>
            <person name="Hall N."/>
            <person name="Watson M."/>
            <person name="Adriaenssens E.M."/>
            <person name="Foster-Nyarko E."/>
            <person name="Jarju S."/>
            <person name="Secka A."/>
            <person name="Antonio M."/>
            <person name="Oren A."/>
            <person name="Chaudhuri R.R."/>
            <person name="La Ragione R."/>
            <person name="Hildebrand F."/>
            <person name="Pallen M.J."/>
        </authorList>
    </citation>
    <scope>NUCLEOTIDE SEQUENCE</scope>
    <source>
        <strain evidence="9">CHK157-1446</strain>
    </source>
</reference>
<dbReference type="Gene3D" id="3.40.1550.20">
    <property type="entry name" value="Transcriptional regulator MraZ domain"/>
    <property type="match status" value="1"/>
</dbReference>
<dbReference type="GO" id="GO:0003700">
    <property type="term" value="F:DNA-binding transcription factor activity"/>
    <property type="evidence" value="ECO:0007669"/>
    <property type="project" value="UniProtKB-UniRule"/>
</dbReference>
<dbReference type="InterPro" id="IPR020603">
    <property type="entry name" value="MraZ_dom"/>
</dbReference>
<dbReference type="CDD" id="cd16321">
    <property type="entry name" value="MraZ_C"/>
    <property type="match status" value="1"/>
</dbReference>
<dbReference type="GO" id="GO:0005737">
    <property type="term" value="C:cytoplasm"/>
    <property type="evidence" value="ECO:0007669"/>
    <property type="project" value="UniProtKB-UniRule"/>
</dbReference>
<dbReference type="GO" id="GO:0000976">
    <property type="term" value="F:transcription cis-regulatory region binding"/>
    <property type="evidence" value="ECO:0007669"/>
    <property type="project" value="TreeGrafter"/>
</dbReference>
<feature type="domain" description="SpoVT-AbrB" evidence="8">
    <location>
        <begin position="74"/>
        <end position="117"/>
    </location>
</feature>
<dbReference type="EMBL" id="DVIR01000056">
    <property type="protein sequence ID" value="HIS24932.1"/>
    <property type="molecule type" value="Genomic_DNA"/>
</dbReference>
<evidence type="ECO:0000256" key="1">
    <source>
        <dbReference type="ARBA" id="ARBA00013860"/>
    </source>
</evidence>
<comment type="subunit">
    <text evidence="7">Forms oligomers.</text>
</comment>
<evidence type="ECO:0000256" key="4">
    <source>
        <dbReference type="ARBA" id="ARBA00023015"/>
    </source>
</evidence>
<dbReference type="PANTHER" id="PTHR34701:SF1">
    <property type="entry name" value="TRANSCRIPTIONAL REGULATOR MRAZ"/>
    <property type="match status" value="1"/>
</dbReference>
<dbReference type="SUPFAM" id="SSF89447">
    <property type="entry name" value="AbrB/MazE/MraZ-like"/>
    <property type="match status" value="1"/>
</dbReference>
<evidence type="ECO:0000256" key="6">
    <source>
        <dbReference type="ARBA" id="ARBA00023163"/>
    </source>
</evidence>
<dbReference type="Proteomes" id="UP000823982">
    <property type="component" value="Unassembled WGS sequence"/>
</dbReference>
<sequence>MSGELPYTIDAKGRMSFPQRFRDVIGDRFILTRGADRRLVAYSEETWNTLLEKISQMRPGKEKEILKQIYIKGAIPVETDKLGRILVPQALREYAGLLKDVYVVGAIDTVEIWDKATYEAFTQSIDPQELYDAMAYLS</sequence>
<dbReference type="GO" id="GO:0009295">
    <property type="term" value="C:nucleoid"/>
    <property type="evidence" value="ECO:0007669"/>
    <property type="project" value="UniProtKB-SubCell"/>
</dbReference>
<dbReference type="HAMAP" id="MF_01008">
    <property type="entry name" value="MraZ"/>
    <property type="match status" value="1"/>
</dbReference>
<keyword evidence="2 7" id="KW-0963">Cytoplasm</keyword>
<evidence type="ECO:0000256" key="2">
    <source>
        <dbReference type="ARBA" id="ARBA00022490"/>
    </source>
</evidence>
<dbReference type="CDD" id="cd16320">
    <property type="entry name" value="MraZ_N"/>
    <property type="match status" value="1"/>
</dbReference>
<comment type="caution">
    <text evidence="9">The sequence shown here is derived from an EMBL/GenBank/DDBJ whole genome shotgun (WGS) entry which is preliminary data.</text>
</comment>
<dbReference type="InterPro" id="IPR035642">
    <property type="entry name" value="MraZ_N"/>
</dbReference>
<gene>
    <name evidence="7" type="primary">mraZ</name>
    <name evidence="9" type="ORF">IAD01_05975</name>
</gene>
<protein>
    <recommendedName>
        <fullName evidence="1 7">Transcriptional regulator MraZ</fullName>
    </recommendedName>
</protein>
<name>A0A9D1EPW2_9FIRM</name>
<evidence type="ECO:0000256" key="5">
    <source>
        <dbReference type="ARBA" id="ARBA00023125"/>
    </source>
</evidence>
<keyword evidence="4 7" id="KW-0805">Transcription regulation</keyword>
<comment type="subcellular location">
    <subcellularLocation>
        <location evidence="7">Cytoplasm</location>
        <location evidence="7">Nucleoid</location>
    </subcellularLocation>
</comment>
<dbReference type="AlphaFoldDB" id="A0A9D1EPW2"/>
<dbReference type="PROSITE" id="PS51740">
    <property type="entry name" value="SPOVT_ABRB"/>
    <property type="match status" value="2"/>
</dbReference>
<comment type="similarity">
    <text evidence="7">Belongs to the MraZ family.</text>
</comment>
<evidence type="ECO:0000259" key="8">
    <source>
        <dbReference type="PROSITE" id="PS51740"/>
    </source>
</evidence>